<reference evidence="2 3" key="1">
    <citation type="submission" date="2019-07" db="EMBL/GenBank/DDBJ databases">
        <title>Genomic Encyclopedia of Archaeal and Bacterial Type Strains, Phase II (KMG-II): from individual species to whole genera.</title>
        <authorList>
            <person name="Goeker M."/>
        </authorList>
    </citation>
    <scope>NUCLEOTIDE SEQUENCE [LARGE SCALE GENOMIC DNA]</scope>
    <source>
        <strain evidence="2 3">DSM 18850</strain>
    </source>
</reference>
<comment type="caution">
    <text evidence="2">The sequence shown here is derived from an EMBL/GenBank/DDBJ whole genome shotgun (WGS) entry which is preliminary data.</text>
</comment>
<evidence type="ECO:0000313" key="3">
    <source>
        <dbReference type="Proteomes" id="UP000325105"/>
    </source>
</evidence>
<dbReference type="AlphaFoldDB" id="A0A5S5DSU2"/>
<sequence length="409" mass="46956">MIKYFVLLIALAAGHPVLSQPASFRKDVSERRLWLVEMERMATPVLRSLAHDSLRITMPQVTSEQVDNREHRIAVQYVEVLGRVLCGIAPWLALEEGDAEERALRRRLREWTVHGLKNALDTNARDFMRFDIGGQQLVDASFIALGVVRCPWLWEQLDAGTRRRLIEAIKTTRRFRPVYSNWLLFSAMNEAFLAKFSDDWDVMRVDYALRQLELWYVGDGMYKDGPHFAYDYYNSFVIHPFLAAIMDVIGEKTKIYDDMFAKIRKRNERYAIILERLIHTDGSFPPSGRSVIYRAAAFHHLADMAWKKRLPEQLPPGQVRAALTAVLQKVLRAPGTYREGWLTIGLHGDQPGLGDFYNNQGSPYLTSVIFLPLGLPPGDAFWSDAAQPWTAQRVWSGQDAKKDYSMSLH</sequence>
<dbReference type="PIRSF" id="PIRSF014753">
    <property type="entry name" value="UCP014753"/>
    <property type="match status" value="1"/>
</dbReference>
<evidence type="ECO:0000313" key="2">
    <source>
        <dbReference type="EMBL" id="TYP98448.1"/>
    </source>
</evidence>
<accession>A0A5S5DSU2</accession>
<protein>
    <submittedName>
        <fullName evidence="2">Uncharacterized protein DUF2264</fullName>
    </submittedName>
</protein>
<dbReference type="Proteomes" id="UP000325105">
    <property type="component" value="Unassembled WGS sequence"/>
</dbReference>
<dbReference type="PANTHER" id="PTHR35339:SF3">
    <property type="entry name" value="DUF2264 DOMAIN-CONTAINING PROTEIN"/>
    <property type="match status" value="1"/>
</dbReference>
<keyword evidence="3" id="KW-1185">Reference proteome</keyword>
<proteinExistence type="predicted"/>
<dbReference type="EMBL" id="VNHX01000001">
    <property type="protein sequence ID" value="TYP98448.1"/>
    <property type="molecule type" value="Genomic_DNA"/>
</dbReference>
<dbReference type="InterPro" id="IPR016624">
    <property type="entry name" value="UCP014753"/>
</dbReference>
<name>A0A5S5DSU2_9SPHI</name>
<dbReference type="OrthoDB" id="9813465at2"/>
<evidence type="ECO:0000259" key="1">
    <source>
        <dbReference type="Pfam" id="PF10022"/>
    </source>
</evidence>
<feature type="domain" description="DUF2264" evidence="1">
    <location>
        <begin position="31"/>
        <end position="389"/>
    </location>
</feature>
<organism evidence="2 3">
    <name type="scientific">Sphingobacterium allocomposti</name>
    <dbReference type="NCBI Taxonomy" id="415956"/>
    <lineage>
        <taxon>Bacteria</taxon>
        <taxon>Pseudomonadati</taxon>
        <taxon>Bacteroidota</taxon>
        <taxon>Sphingobacteriia</taxon>
        <taxon>Sphingobacteriales</taxon>
        <taxon>Sphingobacteriaceae</taxon>
        <taxon>Sphingobacterium</taxon>
    </lineage>
</organism>
<gene>
    <name evidence="2" type="ORF">BC792_101102</name>
</gene>
<dbReference type="InterPro" id="IPR049349">
    <property type="entry name" value="DUF2264_N"/>
</dbReference>
<dbReference type="Pfam" id="PF10022">
    <property type="entry name" value="DUF2264"/>
    <property type="match status" value="1"/>
</dbReference>
<dbReference type="PANTHER" id="PTHR35339">
    <property type="entry name" value="LINALOOL DEHYDRATASE_ISOMERASE DOMAIN-CONTAINING PROTEIN"/>
    <property type="match status" value="1"/>
</dbReference>